<sequence length="286" mass="32502">MFAEQQREYLDKGYTKIESFFSAEEVAKILEDVKQIELGAIGVASDNETYQFEKKNGETTKLLRRVENPHLYFDAIDSLVRSEKVVDLLRHFLGENIRLHNSKINFKPPSGAPVQWHQDWAFYPHTNDDFLTLGIFLDETSEKNGAMACLPGSHKGKVYDHRNVETGKFCHAISRSNWDEALDPTEGELLTGPVGTVTLHHVRTLHGSGPNHSTIRRRFLLIGYAAADAWPLLGCGNYGDYESLMVSGRSTVFPRMVELPLTIPYPLSMYGDRIFESQRALTQKYY</sequence>
<comment type="caution">
    <text evidence="1">The sequence shown here is derived from an EMBL/GenBank/DDBJ whole genome shotgun (WGS) entry which is preliminary data.</text>
</comment>
<dbReference type="Pfam" id="PF05721">
    <property type="entry name" value="PhyH"/>
    <property type="match status" value="1"/>
</dbReference>
<keyword evidence="1" id="KW-0560">Oxidoreductase</keyword>
<dbReference type="RefSeq" id="WP_045952932.1">
    <property type="nucleotide sequence ID" value="NZ_CYTD01000006.1"/>
</dbReference>
<dbReference type="EMBL" id="MJMN01000001">
    <property type="protein sequence ID" value="OMG93088.1"/>
    <property type="molecule type" value="Genomic_DNA"/>
</dbReference>
<dbReference type="SUPFAM" id="SSF51197">
    <property type="entry name" value="Clavaminate synthase-like"/>
    <property type="match status" value="1"/>
</dbReference>
<reference evidence="1 2" key="1">
    <citation type="submission" date="2016-09" db="EMBL/GenBank/DDBJ databases">
        <title>Phylogenomics of Achromobacter.</title>
        <authorList>
            <person name="Jeukens J."/>
            <person name="Freschi L."/>
            <person name="Vincent A.T."/>
            <person name="Emond-Rheault J.-G."/>
            <person name="Kukavica-Ibrulj I."/>
            <person name="Charette S.J."/>
            <person name="Levesque R.C."/>
        </authorList>
    </citation>
    <scope>NUCLEOTIDE SEQUENCE [LARGE SCALE GENOMIC DNA]</scope>
    <source>
        <strain evidence="1 2">AUS488</strain>
    </source>
</reference>
<keyword evidence="1" id="KW-0223">Dioxygenase</keyword>
<name>A0A1R1K1G2_ALCXX</name>
<dbReference type="PANTHER" id="PTHR20883:SF46">
    <property type="entry name" value="PHYTANOYL-COA HYDROXYLASE"/>
    <property type="match status" value="1"/>
</dbReference>
<evidence type="ECO:0000313" key="2">
    <source>
        <dbReference type="Proteomes" id="UP000187251"/>
    </source>
</evidence>
<dbReference type="Gene3D" id="2.60.120.620">
    <property type="entry name" value="q2cbj1_9rhob like domain"/>
    <property type="match status" value="1"/>
</dbReference>
<protein>
    <submittedName>
        <fullName evidence="1">Dioxygenase</fullName>
    </submittedName>
</protein>
<accession>A0A1R1K1G2</accession>
<dbReference type="GO" id="GO:0005506">
    <property type="term" value="F:iron ion binding"/>
    <property type="evidence" value="ECO:0007669"/>
    <property type="project" value="UniProtKB-ARBA"/>
</dbReference>
<dbReference type="InterPro" id="IPR008775">
    <property type="entry name" value="Phytyl_CoA_dOase-like"/>
</dbReference>
<dbReference type="Proteomes" id="UP000187251">
    <property type="component" value="Unassembled WGS sequence"/>
</dbReference>
<dbReference type="PANTHER" id="PTHR20883">
    <property type="entry name" value="PHYTANOYL-COA DIOXYGENASE DOMAIN CONTAINING 1"/>
    <property type="match status" value="1"/>
</dbReference>
<dbReference type="OrthoDB" id="9791262at2"/>
<organism evidence="1 2">
    <name type="scientific">Alcaligenes xylosoxydans xylosoxydans</name>
    <name type="common">Achromobacter xylosoxidans</name>
    <dbReference type="NCBI Taxonomy" id="85698"/>
    <lineage>
        <taxon>Bacteria</taxon>
        <taxon>Pseudomonadati</taxon>
        <taxon>Pseudomonadota</taxon>
        <taxon>Betaproteobacteria</taxon>
        <taxon>Burkholderiales</taxon>
        <taxon>Alcaligenaceae</taxon>
        <taxon>Achromobacter</taxon>
    </lineage>
</organism>
<evidence type="ECO:0000313" key="1">
    <source>
        <dbReference type="EMBL" id="OMG93088.1"/>
    </source>
</evidence>
<dbReference type="GO" id="GO:0016706">
    <property type="term" value="F:2-oxoglutarate-dependent dioxygenase activity"/>
    <property type="evidence" value="ECO:0007669"/>
    <property type="project" value="UniProtKB-ARBA"/>
</dbReference>
<gene>
    <name evidence="1" type="ORF">BIZ92_01780</name>
</gene>
<proteinExistence type="predicted"/>
<dbReference type="AlphaFoldDB" id="A0A1R1K1G2"/>